<dbReference type="AlphaFoldDB" id="A0A9X3CYQ9"/>
<feature type="signal peptide" evidence="1">
    <location>
        <begin position="1"/>
        <end position="22"/>
    </location>
</feature>
<comment type="caution">
    <text evidence="2">The sequence shown here is derived from an EMBL/GenBank/DDBJ whole genome shotgun (WGS) entry which is preliminary data.</text>
</comment>
<dbReference type="PROSITE" id="PS51257">
    <property type="entry name" value="PROKAR_LIPOPROTEIN"/>
    <property type="match status" value="1"/>
</dbReference>
<evidence type="ECO:0000256" key="1">
    <source>
        <dbReference type="SAM" id="SignalP"/>
    </source>
</evidence>
<dbReference type="Proteomes" id="UP001148482">
    <property type="component" value="Unassembled WGS sequence"/>
</dbReference>
<name>A0A9X3CYQ9_9FLAO</name>
<gene>
    <name evidence="2" type="ORF">OQ279_13925</name>
</gene>
<protein>
    <submittedName>
        <fullName evidence="2">Uncharacterized protein</fullName>
    </submittedName>
</protein>
<proteinExistence type="predicted"/>
<dbReference type="EMBL" id="JAPJDA010000023">
    <property type="protein sequence ID" value="MCX2839248.1"/>
    <property type="molecule type" value="Genomic_DNA"/>
</dbReference>
<keyword evidence="1" id="KW-0732">Signal</keyword>
<reference evidence="2" key="1">
    <citation type="submission" date="2022-11" db="EMBL/GenBank/DDBJ databases">
        <title>Salinimicrobium profundisediminis sp. nov., isolated from deep-sea sediment of the Mariana Trench.</title>
        <authorList>
            <person name="Fu H."/>
        </authorList>
    </citation>
    <scope>NUCLEOTIDE SEQUENCE</scope>
    <source>
        <strain evidence="2">MT39</strain>
    </source>
</reference>
<sequence length="463" mass="52037">MKNKLHKVTLLFLLLVVGASCSTEDPHPVNEDEQKVQLTFKTVLAEMDQQQKDPVVCSDNDPGYVMIGITDAMGNYIGEDGGSTEMNLIRVELKYNSSLDTWETLYSEELALPPGDYNLQHFIVYDTNDNVLWVAPRLEGTFSEYVDNPLPQEIELISGTKPYISLEVLCFYARNEEAYGYPFFDFDLIEVENSYCVFINYCDDATGREYPAYFSLEVWTDSYDGTPYPLSNNTNTITMEGEWPSASVLCVALPDLGDQTFYARVTVLNHDDLDYTADASDTFQFEITQASIEAQEIFIPAYHHVRINCDNNNNPGDPTCDTDVRCKLNLRNELSPNCEFTLLEGANPEGWVQINSDEDLQLLADLGSEELTALGTANISLINNEVQIILDTPFDDSDRIAAYAIEVRPASGGTMSTTCWENYCANIEGEDGAIANTFNGFTYNYPFYVRIETINCFNVNLLD</sequence>
<evidence type="ECO:0000313" key="3">
    <source>
        <dbReference type="Proteomes" id="UP001148482"/>
    </source>
</evidence>
<feature type="chain" id="PRO_5040947992" evidence="1">
    <location>
        <begin position="23"/>
        <end position="463"/>
    </location>
</feature>
<keyword evidence="3" id="KW-1185">Reference proteome</keyword>
<dbReference type="RefSeq" id="WP_266070600.1">
    <property type="nucleotide sequence ID" value="NZ_JAPJDA010000023.1"/>
</dbReference>
<accession>A0A9X3CYQ9</accession>
<organism evidence="2 3">
    <name type="scientific">Salinimicrobium profundisediminis</name>
    <dbReference type="NCBI Taxonomy" id="2994553"/>
    <lineage>
        <taxon>Bacteria</taxon>
        <taxon>Pseudomonadati</taxon>
        <taxon>Bacteroidota</taxon>
        <taxon>Flavobacteriia</taxon>
        <taxon>Flavobacteriales</taxon>
        <taxon>Flavobacteriaceae</taxon>
        <taxon>Salinimicrobium</taxon>
    </lineage>
</organism>
<evidence type="ECO:0000313" key="2">
    <source>
        <dbReference type="EMBL" id="MCX2839248.1"/>
    </source>
</evidence>